<evidence type="ECO:0000313" key="3">
    <source>
        <dbReference type="Proteomes" id="UP000008370"/>
    </source>
</evidence>
<organism evidence="2 3">
    <name type="scientific">Phanerochaete carnosa (strain HHB-10118-sp)</name>
    <name type="common">White-rot fungus</name>
    <name type="synonym">Peniophora carnosa</name>
    <dbReference type="NCBI Taxonomy" id="650164"/>
    <lineage>
        <taxon>Eukaryota</taxon>
        <taxon>Fungi</taxon>
        <taxon>Dikarya</taxon>
        <taxon>Basidiomycota</taxon>
        <taxon>Agaricomycotina</taxon>
        <taxon>Agaricomycetes</taxon>
        <taxon>Polyporales</taxon>
        <taxon>Phanerochaetaceae</taxon>
        <taxon>Phanerochaete</taxon>
    </lineage>
</organism>
<dbReference type="OrthoDB" id="3263285at2759"/>
<dbReference type="EMBL" id="JH930473">
    <property type="protein sequence ID" value="EKM54706.1"/>
    <property type="molecule type" value="Genomic_DNA"/>
</dbReference>
<dbReference type="RefSeq" id="XP_007397389.1">
    <property type="nucleotide sequence ID" value="XM_007397327.1"/>
</dbReference>
<evidence type="ECO:0000256" key="1">
    <source>
        <dbReference type="SAM" id="MobiDB-lite"/>
    </source>
</evidence>
<gene>
    <name evidence="2" type="ORF">PHACADRAFT_175217</name>
</gene>
<dbReference type="InParanoid" id="K5UX88"/>
<dbReference type="Proteomes" id="UP000008370">
    <property type="component" value="Unassembled WGS sequence"/>
</dbReference>
<dbReference type="AlphaFoldDB" id="K5UX88"/>
<name>K5UX88_PHACS</name>
<sequence>MAVYRFRLVSLKNPHMESAKLRPYQPVLPLVSLPELPPRPAYPSLWVDDDDYEPYLKPLYSRLWRVYLRFDTGEPRRKRQLFFGKHMVFVNADYAEEYVKGLKVLMEKAAHDGHVQQVENNVFYATNTHSAKRDAEARHEVPGITYHDIRLAIKAEKLWEEYAVSAKATIQSGSLGDSGVMVESIRAFGTSVRSWTGWKTPNNPRVDGTRKKSKTAKSGVVSSSLPSSKKDISS</sequence>
<dbReference type="HOGENOM" id="CLU_1185377_0_0_1"/>
<keyword evidence="3" id="KW-1185">Reference proteome</keyword>
<evidence type="ECO:0000313" key="2">
    <source>
        <dbReference type="EMBL" id="EKM54706.1"/>
    </source>
</evidence>
<feature type="compositionally biased region" description="Low complexity" evidence="1">
    <location>
        <begin position="217"/>
        <end position="227"/>
    </location>
</feature>
<protein>
    <submittedName>
        <fullName evidence="2">Uncharacterized protein</fullName>
    </submittedName>
</protein>
<dbReference type="GeneID" id="18909715"/>
<proteinExistence type="predicted"/>
<feature type="region of interest" description="Disordered" evidence="1">
    <location>
        <begin position="196"/>
        <end position="234"/>
    </location>
</feature>
<accession>K5UX88</accession>
<dbReference type="KEGG" id="pco:PHACADRAFT_175217"/>
<reference evidence="2 3" key="1">
    <citation type="journal article" date="2012" name="BMC Genomics">
        <title>Comparative genomics of the white-rot fungi, Phanerochaete carnosa and P. chrysosporium, to elucidate the genetic basis of the distinct wood types they colonize.</title>
        <authorList>
            <person name="Suzuki H."/>
            <person name="MacDonald J."/>
            <person name="Syed K."/>
            <person name="Salamov A."/>
            <person name="Hori C."/>
            <person name="Aerts A."/>
            <person name="Henrissat B."/>
            <person name="Wiebenga A."/>
            <person name="vanKuyk P.A."/>
            <person name="Barry K."/>
            <person name="Lindquist E."/>
            <person name="LaButti K."/>
            <person name="Lapidus A."/>
            <person name="Lucas S."/>
            <person name="Coutinho P."/>
            <person name="Gong Y."/>
            <person name="Samejima M."/>
            <person name="Mahadevan R."/>
            <person name="Abou-Zaid M."/>
            <person name="de Vries R.P."/>
            <person name="Igarashi K."/>
            <person name="Yadav J.S."/>
            <person name="Grigoriev I.V."/>
            <person name="Master E.R."/>
        </authorList>
    </citation>
    <scope>NUCLEOTIDE SEQUENCE [LARGE SCALE GENOMIC DNA]</scope>
    <source>
        <strain evidence="2 3">HHB-10118-sp</strain>
    </source>
</reference>